<feature type="non-terminal residue" evidence="1">
    <location>
        <position position="1"/>
    </location>
</feature>
<proteinExistence type="predicted"/>
<dbReference type="GO" id="GO:0015562">
    <property type="term" value="F:efflux transmembrane transporter activity"/>
    <property type="evidence" value="ECO:0007669"/>
    <property type="project" value="InterPro"/>
</dbReference>
<dbReference type="Pfam" id="PF02321">
    <property type="entry name" value="OEP"/>
    <property type="match status" value="1"/>
</dbReference>
<comment type="caution">
    <text evidence="1">The sequence shown here is derived from an EMBL/GenBank/DDBJ whole genome shotgun (WGS) entry which is preliminary data.</text>
</comment>
<sequence length="155" mass="16543">KYPDETIAAQFELSTIQLPHELPISLPSKLVEQRPDVREAETQLHSASAAVGVTIAARLPSITLTASGGSAATDFSNLFKHGTIFWNLASNITQPIFQGGTLLHNQRAAEAAYDQAAAQYRSTVISAFQNVADTLHAIRTDADAENAAIKADQAT</sequence>
<organism evidence="1">
    <name type="scientific">marine sediment metagenome</name>
    <dbReference type="NCBI Taxonomy" id="412755"/>
    <lineage>
        <taxon>unclassified sequences</taxon>
        <taxon>metagenomes</taxon>
        <taxon>ecological metagenomes</taxon>
    </lineage>
</organism>
<reference evidence="1" key="1">
    <citation type="journal article" date="2014" name="Front. Microbiol.">
        <title>High frequency of phylogenetically diverse reductive dehalogenase-homologous genes in deep subseafloor sedimentary metagenomes.</title>
        <authorList>
            <person name="Kawai M."/>
            <person name="Futagami T."/>
            <person name="Toyoda A."/>
            <person name="Takaki Y."/>
            <person name="Nishi S."/>
            <person name="Hori S."/>
            <person name="Arai W."/>
            <person name="Tsubouchi T."/>
            <person name="Morono Y."/>
            <person name="Uchiyama I."/>
            <person name="Ito T."/>
            <person name="Fujiyama A."/>
            <person name="Inagaki F."/>
            <person name="Takami H."/>
        </authorList>
    </citation>
    <scope>NUCLEOTIDE SEQUENCE</scope>
    <source>
        <strain evidence="1">Expedition CK06-06</strain>
    </source>
</reference>
<feature type="non-terminal residue" evidence="1">
    <location>
        <position position="155"/>
    </location>
</feature>
<dbReference type="PANTHER" id="PTHR30203:SF33">
    <property type="entry name" value="BLR4455 PROTEIN"/>
    <property type="match status" value="1"/>
</dbReference>
<evidence type="ECO:0008006" key="2">
    <source>
        <dbReference type="Google" id="ProtNLM"/>
    </source>
</evidence>
<dbReference type="AlphaFoldDB" id="X0U9P1"/>
<dbReference type="InterPro" id="IPR003423">
    <property type="entry name" value="OMP_efflux"/>
</dbReference>
<dbReference type="EMBL" id="BARS01013359">
    <property type="protein sequence ID" value="GAF96021.1"/>
    <property type="molecule type" value="Genomic_DNA"/>
</dbReference>
<protein>
    <recommendedName>
        <fullName evidence="2">Outer membrane efflux protein</fullName>
    </recommendedName>
</protein>
<accession>X0U9P1</accession>
<name>X0U9P1_9ZZZZ</name>
<gene>
    <name evidence="1" type="ORF">S01H1_23249</name>
</gene>
<dbReference type="PANTHER" id="PTHR30203">
    <property type="entry name" value="OUTER MEMBRANE CATION EFFLUX PROTEIN"/>
    <property type="match status" value="1"/>
</dbReference>
<dbReference type="SUPFAM" id="SSF56954">
    <property type="entry name" value="Outer membrane efflux proteins (OEP)"/>
    <property type="match status" value="1"/>
</dbReference>
<dbReference type="Gene3D" id="1.20.1600.10">
    <property type="entry name" value="Outer membrane efflux proteins (OEP)"/>
    <property type="match status" value="1"/>
</dbReference>
<dbReference type="InterPro" id="IPR010131">
    <property type="entry name" value="MdtP/NodT-like"/>
</dbReference>
<evidence type="ECO:0000313" key="1">
    <source>
        <dbReference type="EMBL" id="GAF96021.1"/>
    </source>
</evidence>